<evidence type="ECO:0000256" key="6">
    <source>
        <dbReference type="ARBA" id="ARBA00022989"/>
    </source>
</evidence>
<comment type="similarity">
    <text evidence="2">Belongs to the AzlC family.</text>
</comment>
<feature type="transmembrane region" description="Helical" evidence="8">
    <location>
        <begin position="12"/>
        <end position="36"/>
    </location>
</feature>
<evidence type="ECO:0000256" key="8">
    <source>
        <dbReference type="SAM" id="Phobius"/>
    </source>
</evidence>
<evidence type="ECO:0000313" key="9">
    <source>
        <dbReference type="EMBL" id="QQA00507.1"/>
    </source>
</evidence>
<feature type="transmembrane region" description="Helical" evidence="8">
    <location>
        <begin position="188"/>
        <end position="205"/>
    </location>
</feature>
<dbReference type="AlphaFoldDB" id="A0A7T3V4F1"/>
<dbReference type="EMBL" id="CP064936">
    <property type="protein sequence ID" value="QQA00507.1"/>
    <property type="molecule type" value="Genomic_DNA"/>
</dbReference>
<keyword evidence="6 8" id="KW-1133">Transmembrane helix</keyword>
<dbReference type="KEGG" id="tper:IWA51_09550"/>
<evidence type="ECO:0000256" key="1">
    <source>
        <dbReference type="ARBA" id="ARBA00004651"/>
    </source>
</evidence>
<protein>
    <submittedName>
        <fullName evidence="9">AzlC family ABC transporter permease</fullName>
    </submittedName>
</protein>
<keyword evidence="7 8" id="KW-0472">Membrane</keyword>
<dbReference type="PANTHER" id="PTHR34979:SF1">
    <property type="entry name" value="INNER MEMBRANE PROTEIN YGAZ"/>
    <property type="match status" value="1"/>
</dbReference>
<evidence type="ECO:0000313" key="10">
    <source>
        <dbReference type="Proteomes" id="UP000595224"/>
    </source>
</evidence>
<feature type="transmembrane region" description="Helical" evidence="8">
    <location>
        <begin position="137"/>
        <end position="154"/>
    </location>
</feature>
<feature type="transmembrane region" description="Helical" evidence="8">
    <location>
        <begin position="56"/>
        <end position="79"/>
    </location>
</feature>
<evidence type="ECO:0000256" key="4">
    <source>
        <dbReference type="ARBA" id="ARBA00022475"/>
    </source>
</evidence>
<evidence type="ECO:0000256" key="3">
    <source>
        <dbReference type="ARBA" id="ARBA00022448"/>
    </source>
</evidence>
<proteinExistence type="inferred from homology"/>
<keyword evidence="3" id="KW-0813">Transport</keyword>
<sequence>MNAYIFRQALKITAPIFFGYIAIGIPFGLMIVQAGYPWWMSLLMSLTMYTGSGQYFAVGLLASGAGLSVMIVVQLLIGIRHVFYGLSLIGKYKNMGIYKPYLVFAITDETFALVSGLELPDNVNKGAMYFAISLLDQSYWVLGSVIGAVAFSVLEKYNLAQYLNGVDFALTALFVVLTIEQIKQNHDFVPAVIGILTTAVTVVLYKTGVFAASNIIWVAICFGMGVMLLLRGPAFFKNYRINKNEGENK</sequence>
<keyword evidence="5 8" id="KW-0812">Transmembrane</keyword>
<dbReference type="GO" id="GO:1903785">
    <property type="term" value="P:L-valine transmembrane transport"/>
    <property type="evidence" value="ECO:0007669"/>
    <property type="project" value="TreeGrafter"/>
</dbReference>
<dbReference type="RefSeq" id="WP_177527692.1">
    <property type="nucleotide sequence ID" value="NZ_CBCSHE010000009.1"/>
</dbReference>
<evidence type="ECO:0000256" key="2">
    <source>
        <dbReference type="ARBA" id="ARBA00010735"/>
    </source>
</evidence>
<keyword evidence="4" id="KW-1003">Cell membrane</keyword>
<dbReference type="GO" id="GO:0005886">
    <property type="term" value="C:plasma membrane"/>
    <property type="evidence" value="ECO:0007669"/>
    <property type="project" value="UniProtKB-SubCell"/>
</dbReference>
<gene>
    <name evidence="9" type="ORF">IWA51_09550</name>
</gene>
<comment type="subcellular location">
    <subcellularLocation>
        <location evidence="1">Cell membrane</location>
        <topology evidence="1">Multi-pass membrane protein</topology>
    </subcellularLocation>
</comment>
<dbReference type="Pfam" id="PF03591">
    <property type="entry name" value="AzlC"/>
    <property type="match status" value="1"/>
</dbReference>
<dbReference type="InterPro" id="IPR011606">
    <property type="entry name" value="Brnchd-chn_aa_trnsp_permease"/>
</dbReference>
<accession>A0A7T3V4F1</accession>
<evidence type="ECO:0000256" key="5">
    <source>
        <dbReference type="ARBA" id="ARBA00022692"/>
    </source>
</evidence>
<organism evidence="9 10">
    <name type="scientific">Treponema peruense</name>
    <dbReference type="NCBI Taxonomy" id="2787628"/>
    <lineage>
        <taxon>Bacteria</taxon>
        <taxon>Pseudomonadati</taxon>
        <taxon>Spirochaetota</taxon>
        <taxon>Spirochaetia</taxon>
        <taxon>Spirochaetales</taxon>
        <taxon>Treponemataceae</taxon>
        <taxon>Treponema</taxon>
    </lineage>
</organism>
<evidence type="ECO:0000256" key="7">
    <source>
        <dbReference type="ARBA" id="ARBA00023136"/>
    </source>
</evidence>
<dbReference type="Proteomes" id="UP000595224">
    <property type="component" value="Chromosome"/>
</dbReference>
<reference evidence="9 10" key="1">
    <citation type="submission" date="2020-11" db="EMBL/GenBank/DDBJ databases">
        <title>Treponema Peruensis nv. sp., first commensal Treponema isolated from human feces.</title>
        <authorList>
            <person name="Belkhou C."/>
            <person name="Raes J."/>
        </authorList>
    </citation>
    <scope>NUCLEOTIDE SEQUENCE [LARGE SCALE GENOMIC DNA]</scope>
    <source>
        <strain evidence="9 10">RCC2812</strain>
    </source>
</reference>
<name>A0A7T3V4F1_9SPIR</name>
<dbReference type="PANTHER" id="PTHR34979">
    <property type="entry name" value="INNER MEMBRANE PROTEIN YGAZ"/>
    <property type="match status" value="1"/>
</dbReference>
<feature type="transmembrane region" description="Helical" evidence="8">
    <location>
        <begin position="211"/>
        <end position="230"/>
    </location>
</feature>
<feature type="transmembrane region" description="Helical" evidence="8">
    <location>
        <begin position="100"/>
        <end position="117"/>
    </location>
</feature>
<keyword evidence="10" id="KW-1185">Reference proteome</keyword>